<proteinExistence type="predicted"/>
<keyword evidence="5" id="KW-0539">Nucleus</keyword>
<feature type="compositionally biased region" description="Polar residues" evidence="6">
    <location>
        <begin position="717"/>
        <end position="726"/>
    </location>
</feature>
<evidence type="ECO:0000256" key="6">
    <source>
        <dbReference type="SAM" id="MobiDB-lite"/>
    </source>
</evidence>
<feature type="compositionally biased region" description="Basic and acidic residues" evidence="6">
    <location>
        <begin position="515"/>
        <end position="535"/>
    </location>
</feature>
<dbReference type="OMA" id="IKAHVYE"/>
<dbReference type="Proteomes" id="UP000000311">
    <property type="component" value="Unassembled WGS sequence"/>
</dbReference>
<evidence type="ECO:0000256" key="5">
    <source>
        <dbReference type="ARBA" id="ARBA00023242"/>
    </source>
</evidence>
<keyword evidence="2" id="KW-0028">Amino-acid biosynthesis</keyword>
<name>E2AG58_CAMFO</name>
<dbReference type="AlphaFoldDB" id="E2AG58"/>
<dbReference type="GO" id="GO:0043874">
    <property type="term" value="F:acireductone synthase activity"/>
    <property type="evidence" value="ECO:0007669"/>
    <property type="project" value="InterPro"/>
</dbReference>
<dbReference type="NCBIfam" id="TIGR01549">
    <property type="entry name" value="HAD-SF-IA-v1"/>
    <property type="match status" value="1"/>
</dbReference>
<dbReference type="Gene3D" id="1.10.720.60">
    <property type="match status" value="1"/>
</dbReference>
<protein>
    <submittedName>
        <fullName evidence="7">Enolase-phosphatase E1</fullName>
    </submittedName>
</protein>
<dbReference type="PANTHER" id="PTHR20371:SF1">
    <property type="entry name" value="ENOLASE-PHOSPHATASE E1"/>
    <property type="match status" value="1"/>
</dbReference>
<feature type="compositionally biased region" description="Polar residues" evidence="6">
    <location>
        <begin position="499"/>
        <end position="514"/>
    </location>
</feature>
<feature type="compositionally biased region" description="Basic and acidic residues" evidence="6">
    <location>
        <begin position="409"/>
        <end position="421"/>
    </location>
</feature>
<feature type="region of interest" description="Disordered" evidence="6">
    <location>
        <begin position="499"/>
        <end position="599"/>
    </location>
</feature>
<dbReference type="InterPro" id="IPR006439">
    <property type="entry name" value="HAD-SF_hydro_IA"/>
</dbReference>
<evidence type="ECO:0000256" key="3">
    <source>
        <dbReference type="ARBA" id="ARBA00022801"/>
    </source>
</evidence>
<dbReference type="InParanoid" id="E2AG58"/>
<dbReference type="PANTHER" id="PTHR20371">
    <property type="entry name" value="ENOLASE-PHOSPHATASE E1"/>
    <property type="match status" value="1"/>
</dbReference>
<feature type="compositionally biased region" description="Low complexity" evidence="6">
    <location>
        <begin position="759"/>
        <end position="770"/>
    </location>
</feature>
<feature type="compositionally biased region" description="Basic and acidic residues" evidence="6">
    <location>
        <begin position="677"/>
        <end position="716"/>
    </location>
</feature>
<organism evidence="8">
    <name type="scientific">Camponotus floridanus</name>
    <name type="common">Florida carpenter ant</name>
    <dbReference type="NCBI Taxonomy" id="104421"/>
    <lineage>
        <taxon>Eukaryota</taxon>
        <taxon>Metazoa</taxon>
        <taxon>Ecdysozoa</taxon>
        <taxon>Arthropoda</taxon>
        <taxon>Hexapoda</taxon>
        <taxon>Insecta</taxon>
        <taxon>Pterygota</taxon>
        <taxon>Neoptera</taxon>
        <taxon>Endopterygota</taxon>
        <taxon>Hymenoptera</taxon>
        <taxon>Apocrita</taxon>
        <taxon>Aculeata</taxon>
        <taxon>Formicoidea</taxon>
        <taxon>Formicidae</taxon>
        <taxon>Formicinae</taxon>
        <taxon>Camponotus</taxon>
    </lineage>
</organism>
<dbReference type="FunFam" id="3.40.50.1000:FF:000079">
    <property type="entry name" value="Enolase-phosphatase E1"/>
    <property type="match status" value="1"/>
</dbReference>
<keyword evidence="8" id="KW-1185">Reference proteome</keyword>
<feature type="compositionally biased region" description="Acidic residues" evidence="6">
    <location>
        <begin position="362"/>
        <end position="371"/>
    </location>
</feature>
<dbReference type="InterPro" id="IPR023943">
    <property type="entry name" value="Enolase-ppase_E1"/>
</dbReference>
<keyword evidence="1" id="KW-0963">Cytoplasm</keyword>
<dbReference type="STRING" id="104421.E2AG58"/>
<dbReference type="SUPFAM" id="SSF56784">
    <property type="entry name" value="HAD-like"/>
    <property type="match status" value="1"/>
</dbReference>
<evidence type="ECO:0000313" key="7">
    <source>
        <dbReference type="EMBL" id="EFN67549.1"/>
    </source>
</evidence>
<feature type="compositionally biased region" description="Basic and acidic residues" evidence="6">
    <location>
        <begin position="341"/>
        <end position="355"/>
    </location>
</feature>
<evidence type="ECO:0000256" key="2">
    <source>
        <dbReference type="ARBA" id="ARBA00022605"/>
    </source>
</evidence>
<evidence type="ECO:0000256" key="1">
    <source>
        <dbReference type="ARBA" id="ARBA00022490"/>
    </source>
</evidence>
<dbReference type="CDD" id="cd01629">
    <property type="entry name" value="HAD_EP"/>
    <property type="match status" value="1"/>
</dbReference>
<feature type="region of interest" description="Disordered" evidence="6">
    <location>
        <begin position="631"/>
        <end position="773"/>
    </location>
</feature>
<keyword evidence="3" id="KW-0378">Hydrolase</keyword>
<accession>E2AG58</accession>
<keyword evidence="4" id="KW-0486">Methionine biosynthesis</keyword>
<feature type="compositionally biased region" description="Basic and acidic residues" evidence="6">
    <location>
        <begin position="648"/>
        <end position="668"/>
    </location>
</feature>
<dbReference type="GO" id="GO:0000287">
    <property type="term" value="F:magnesium ion binding"/>
    <property type="evidence" value="ECO:0007669"/>
    <property type="project" value="InterPro"/>
</dbReference>
<dbReference type="EMBL" id="GL439266">
    <property type="protein sequence ID" value="EFN67549.1"/>
    <property type="molecule type" value="Genomic_DNA"/>
</dbReference>
<dbReference type="Pfam" id="PF00702">
    <property type="entry name" value="Hydrolase"/>
    <property type="match status" value="1"/>
</dbReference>
<dbReference type="OrthoDB" id="272500at2759"/>
<feature type="compositionally biased region" description="Basic and acidic residues" evidence="6">
    <location>
        <begin position="559"/>
        <end position="599"/>
    </location>
</feature>
<sequence length="800" mass="88072">MAGEKRSQDQDETARTVLIDIEGTTTSISFVKTDIPRAATPTTAMAMAMPMAMAMAVVRAIPTHRPDVCGKASIYTVEFHGGLLSSRLGGVPARVFGKSPPPPPSPSCFETLFPYVRQNLKDYIETKWEDEEFKQDYEKLKEQAKKDENDKLDGFVAIIGDKPEEEKDSLLKNVLWQMDSDRKTGALKQLQGHMWREAYKTGAIKAHVYEDVPKALESWKNDGRKIYVYSSGSVEAQKLLFGHSIHGDLLKYFSGFFDTEVGAKQESDSYKNILSKIDDQPSNVVFLTDVVKEAAAAKEAGLSTVIVVREGNAALNDEEKIMYTTIKSFLDLTFQTSTKRQKLETTNEKIDKDTTDVSEPMDTSEDVEVPDINDPNIKKNEDVKKETESEGTECLKNQMSQDTSISSPQKEEPMAIEKDPSNSEQKTPIAEAEESVVKPKDMNEDTNNSSGNAEETVKDDTTLLTTKKSDQIVIPEKTEENLDTVTTEIVPTANKSLDVSISESISKSENTPTSSEEKIKDSTDIAKDIKVESVDKTQVADNDKKDDIEPQSQNCDNTTADKLKECLTAEKDEKEEKESKIVSGKSENENVTKNEQEEIKNVEPIAVDLAENGETTQAAVENITVTEMEATTSTTDVKKEVTTPADVSAEKSLETVAKTEKIDEKTSQETEETMVTDAEKRENETTKQETKDEETVKEENVVDTKDKNIVDSEKQKLNGTAQNGNTDVPVLDDKLHSNGLNEGPSKETTSEEAAAQNGEPESSSESSAESIKVKKVVDSTVVEGAGEPDVVPPVVVAATS</sequence>
<dbReference type="GO" id="GO:0019509">
    <property type="term" value="P:L-methionine salvage from methylthioadenosine"/>
    <property type="evidence" value="ECO:0007669"/>
    <property type="project" value="InterPro"/>
</dbReference>
<reference evidence="7 8" key="1">
    <citation type="journal article" date="2010" name="Science">
        <title>Genomic comparison of the ants Camponotus floridanus and Harpegnathos saltator.</title>
        <authorList>
            <person name="Bonasio R."/>
            <person name="Zhang G."/>
            <person name="Ye C."/>
            <person name="Mutti N.S."/>
            <person name="Fang X."/>
            <person name="Qin N."/>
            <person name="Donahue G."/>
            <person name="Yang P."/>
            <person name="Li Q."/>
            <person name="Li C."/>
            <person name="Zhang P."/>
            <person name="Huang Z."/>
            <person name="Berger S.L."/>
            <person name="Reinberg D."/>
            <person name="Wang J."/>
            <person name="Liebig J."/>
        </authorList>
    </citation>
    <scope>NUCLEOTIDE SEQUENCE [LARGE SCALE GENOMIC DNA]</scope>
    <source>
        <strain evidence="8">C129</strain>
    </source>
</reference>
<dbReference type="InterPro" id="IPR036412">
    <property type="entry name" value="HAD-like_sf"/>
</dbReference>
<feature type="compositionally biased region" description="Polar residues" evidence="6">
    <location>
        <begin position="395"/>
        <end position="408"/>
    </location>
</feature>
<dbReference type="InterPro" id="IPR023214">
    <property type="entry name" value="HAD_sf"/>
</dbReference>
<feature type="region of interest" description="Disordered" evidence="6">
    <location>
        <begin position="340"/>
        <end position="472"/>
    </location>
</feature>
<feature type="compositionally biased region" description="Basic and acidic residues" evidence="6">
    <location>
        <begin position="376"/>
        <end position="388"/>
    </location>
</feature>
<gene>
    <name evidence="7" type="ORF">EAG_16230</name>
</gene>
<dbReference type="NCBIfam" id="TIGR01691">
    <property type="entry name" value="enolase-ppase"/>
    <property type="match status" value="1"/>
</dbReference>
<evidence type="ECO:0000256" key="4">
    <source>
        <dbReference type="ARBA" id="ARBA00023167"/>
    </source>
</evidence>
<evidence type="ECO:0000313" key="8">
    <source>
        <dbReference type="Proteomes" id="UP000000311"/>
    </source>
</evidence>
<dbReference type="Gene3D" id="3.40.50.1000">
    <property type="entry name" value="HAD superfamily/HAD-like"/>
    <property type="match status" value="1"/>
</dbReference>